<dbReference type="Gene3D" id="3.40.190.10">
    <property type="entry name" value="Periplasmic binding protein-like II"/>
    <property type="match status" value="1"/>
</dbReference>
<accession>A0A841FJX0</accession>
<protein>
    <submittedName>
        <fullName evidence="4">Multiple sugar transport system substrate-binding protein</fullName>
    </submittedName>
</protein>
<dbReference type="CDD" id="cd14748">
    <property type="entry name" value="PBP2_UgpB"/>
    <property type="match status" value="1"/>
</dbReference>
<evidence type="ECO:0000256" key="2">
    <source>
        <dbReference type="ARBA" id="ARBA00022448"/>
    </source>
</evidence>
<dbReference type="GO" id="GO:0015768">
    <property type="term" value="P:maltose transport"/>
    <property type="evidence" value="ECO:0007669"/>
    <property type="project" value="TreeGrafter"/>
</dbReference>
<dbReference type="PANTHER" id="PTHR30061:SF50">
    <property type="entry name" value="MALTOSE_MALTODEXTRIN-BINDING PERIPLASMIC PROTEIN"/>
    <property type="match status" value="1"/>
</dbReference>
<keyword evidence="2" id="KW-0813">Transport</keyword>
<proteinExistence type="inferred from homology"/>
<dbReference type="Proteomes" id="UP000548476">
    <property type="component" value="Unassembled WGS sequence"/>
</dbReference>
<keyword evidence="4" id="KW-0762">Sugar transport</keyword>
<comment type="caution">
    <text evidence="4">The sequence shown here is derived from an EMBL/GenBank/DDBJ whole genome shotgun (WGS) entry which is preliminary data.</text>
</comment>
<dbReference type="PANTHER" id="PTHR30061">
    <property type="entry name" value="MALTOSE-BINDING PERIPLASMIC PROTEIN"/>
    <property type="match status" value="1"/>
</dbReference>
<dbReference type="RefSeq" id="WP_184786365.1">
    <property type="nucleotide sequence ID" value="NZ_BONT01000015.1"/>
</dbReference>
<gene>
    <name evidence="4" type="ORF">HNR73_001297</name>
</gene>
<dbReference type="GO" id="GO:0055052">
    <property type="term" value="C:ATP-binding cassette (ABC) transporter complex, substrate-binding subunit-containing"/>
    <property type="evidence" value="ECO:0007669"/>
    <property type="project" value="TreeGrafter"/>
</dbReference>
<evidence type="ECO:0000256" key="1">
    <source>
        <dbReference type="ARBA" id="ARBA00008520"/>
    </source>
</evidence>
<dbReference type="EMBL" id="JACHGT010000003">
    <property type="protein sequence ID" value="MBB6033447.1"/>
    <property type="molecule type" value="Genomic_DNA"/>
</dbReference>
<name>A0A841FJX0_9ACTN</name>
<dbReference type="SUPFAM" id="SSF53850">
    <property type="entry name" value="Periplasmic binding protein-like II"/>
    <property type="match status" value="1"/>
</dbReference>
<dbReference type="PROSITE" id="PS51318">
    <property type="entry name" value="TAT"/>
    <property type="match status" value="1"/>
</dbReference>
<sequence length="418" mass="44227">MTSPHPGLTRRHALMGLGVGALALAGCTADPGSGAGDGTITMWGSWSGEQIGQLEKQIAAFNAAQSEIEVRYEAQELVEQKLLTAIAGGGVPDIVLWDRYQTAVYAAKGALAPLGELVERDGVDLGAFYQPPVSEMTVDGTLYGLPLLVDNRSLFYNRELLTEAGLTPPGTWTELADAAEELTVRENGRLKRAGLMLDDPGLFNIWLLQAGGSLLGADGKSVGFNSDAGRAVLDFWDDLLRRRKVFELGFGDGVDAFAQRNAAFKYDGPWALSTYDAVDGLSYGVVPPVTGAAGTGAITGGFGLVIPEGAPNREAAWTFAKWWTTNAANGVDFARISGWIPATVAAAKDPFFTEDEHYAAFITAMDYAQVRPTVTGYADVEALALLPALEKFMAGELSAAEALAQAETQGNQILGENA</sequence>
<reference evidence="4 5" key="1">
    <citation type="submission" date="2020-08" db="EMBL/GenBank/DDBJ databases">
        <title>Genomic Encyclopedia of Type Strains, Phase IV (KMG-IV): sequencing the most valuable type-strain genomes for metagenomic binning, comparative biology and taxonomic classification.</title>
        <authorList>
            <person name="Goeker M."/>
        </authorList>
    </citation>
    <scope>NUCLEOTIDE SEQUENCE [LARGE SCALE GENOMIC DNA]</scope>
    <source>
        <strain evidence="4 5">YIM 65646</strain>
    </source>
</reference>
<dbReference type="GO" id="GO:0042956">
    <property type="term" value="P:maltodextrin transmembrane transport"/>
    <property type="evidence" value="ECO:0007669"/>
    <property type="project" value="TreeGrafter"/>
</dbReference>
<evidence type="ECO:0000313" key="5">
    <source>
        <dbReference type="Proteomes" id="UP000548476"/>
    </source>
</evidence>
<dbReference type="AlphaFoldDB" id="A0A841FJX0"/>
<dbReference type="InterPro" id="IPR006311">
    <property type="entry name" value="TAT_signal"/>
</dbReference>
<organism evidence="4 5">
    <name type="scientific">Phytomonospora endophytica</name>
    <dbReference type="NCBI Taxonomy" id="714109"/>
    <lineage>
        <taxon>Bacteria</taxon>
        <taxon>Bacillati</taxon>
        <taxon>Actinomycetota</taxon>
        <taxon>Actinomycetes</taxon>
        <taxon>Micromonosporales</taxon>
        <taxon>Micromonosporaceae</taxon>
        <taxon>Phytomonospora</taxon>
    </lineage>
</organism>
<dbReference type="Pfam" id="PF13416">
    <property type="entry name" value="SBP_bac_8"/>
    <property type="match status" value="1"/>
</dbReference>
<evidence type="ECO:0000256" key="3">
    <source>
        <dbReference type="ARBA" id="ARBA00022729"/>
    </source>
</evidence>
<evidence type="ECO:0000313" key="4">
    <source>
        <dbReference type="EMBL" id="MBB6033447.1"/>
    </source>
</evidence>
<comment type="similarity">
    <text evidence="1">Belongs to the bacterial solute-binding protein 1 family.</text>
</comment>
<dbReference type="InterPro" id="IPR006059">
    <property type="entry name" value="SBP"/>
</dbReference>
<keyword evidence="3" id="KW-0732">Signal</keyword>
<dbReference type="GO" id="GO:1901982">
    <property type="term" value="F:maltose binding"/>
    <property type="evidence" value="ECO:0007669"/>
    <property type="project" value="TreeGrafter"/>
</dbReference>
<keyword evidence="5" id="KW-1185">Reference proteome</keyword>